<keyword evidence="1" id="KW-1133">Transmembrane helix</keyword>
<proteinExistence type="predicted"/>
<reference evidence="3" key="1">
    <citation type="journal article" date="2019" name="J. Bacteriol.">
        <title>A Mutagenic Screen Identifies a TonB-Dependent Receptor Required for the Lanthanide Metal Switch in the Type I Methanotroph 'Methylotuvimicrobium buryatense' 5GB1C.</title>
        <authorList>
            <person name="Groom J.D."/>
            <person name="Ford S.M."/>
            <person name="Pesesky M.W."/>
            <person name="Lidstrom M.E."/>
        </authorList>
    </citation>
    <scope>NUCLEOTIDE SEQUENCE [LARGE SCALE GENOMIC DNA]</scope>
    <source>
        <strain evidence="3">5GB1C</strain>
    </source>
</reference>
<keyword evidence="1" id="KW-0472">Membrane</keyword>
<evidence type="ECO:0000256" key="1">
    <source>
        <dbReference type="SAM" id="Phobius"/>
    </source>
</evidence>
<dbReference type="AlphaFoldDB" id="A0A4P9UKR2"/>
<organism evidence="2 3">
    <name type="scientific">Methylotuvimicrobium buryatense</name>
    <name type="common">Methylomicrobium buryatense</name>
    <dbReference type="NCBI Taxonomy" id="95641"/>
    <lineage>
        <taxon>Bacteria</taxon>
        <taxon>Pseudomonadati</taxon>
        <taxon>Pseudomonadota</taxon>
        <taxon>Gammaproteobacteria</taxon>
        <taxon>Methylococcales</taxon>
        <taxon>Methylococcaceae</taxon>
        <taxon>Methylotuvimicrobium</taxon>
    </lineage>
</organism>
<dbReference type="InterPro" id="IPR051311">
    <property type="entry name" value="DedA_domain"/>
</dbReference>
<dbReference type="PANTHER" id="PTHR42709">
    <property type="entry name" value="ALKALINE PHOSPHATASE LIKE PROTEIN"/>
    <property type="match status" value="1"/>
</dbReference>
<dbReference type="Proteomes" id="UP000305881">
    <property type="component" value="Chromosome"/>
</dbReference>
<evidence type="ECO:0000313" key="3">
    <source>
        <dbReference type="Proteomes" id="UP000305881"/>
    </source>
</evidence>
<dbReference type="OrthoDB" id="9814483at2"/>
<dbReference type="RefSeq" id="WP_017841369.1">
    <property type="nucleotide sequence ID" value="NZ_CP035467.1"/>
</dbReference>
<dbReference type="EMBL" id="CP035467">
    <property type="protein sequence ID" value="QCW80923.1"/>
    <property type="molecule type" value="Genomic_DNA"/>
</dbReference>
<dbReference type="PANTHER" id="PTHR42709:SF4">
    <property type="entry name" value="INNER MEMBRANE PROTEIN YQAA"/>
    <property type="match status" value="1"/>
</dbReference>
<dbReference type="STRING" id="675511.GCA_000341735_02884"/>
<dbReference type="KEGG" id="mbur:EQU24_00600"/>
<feature type="transmembrane region" description="Helical" evidence="1">
    <location>
        <begin position="90"/>
        <end position="112"/>
    </location>
</feature>
<sequence>MPEDYLGFAGLFFSAFISSTIAPGGSEAVLALMVSDHQDQVILLVGIATIGNTLGALTTWFLGYLAAKKYPIESLLETNKQKAIMWVRKWGQWALLFSWLPVIGDGFCFAGGWLKLSLYSSIVFIFIGKLVRYAVISWVFAGN</sequence>
<evidence type="ECO:0000313" key="2">
    <source>
        <dbReference type="EMBL" id="QCW80923.1"/>
    </source>
</evidence>
<name>A0A4P9UKR2_METBY</name>
<accession>A0A4P9UKR2</accession>
<keyword evidence="1" id="KW-0812">Transmembrane</keyword>
<feature type="transmembrane region" description="Helical" evidence="1">
    <location>
        <begin position="118"/>
        <end position="141"/>
    </location>
</feature>
<protein>
    <submittedName>
        <fullName evidence="2">DedA family protein</fullName>
    </submittedName>
</protein>
<feature type="transmembrane region" description="Helical" evidence="1">
    <location>
        <begin position="41"/>
        <end position="67"/>
    </location>
</feature>
<gene>
    <name evidence="2" type="ORF">EQU24_00600</name>
</gene>
<keyword evidence="3" id="KW-1185">Reference proteome</keyword>